<organism evidence="1 2">
    <name type="scientific">Leekyejoonella antrihumi</name>
    <dbReference type="NCBI Taxonomy" id="1660198"/>
    <lineage>
        <taxon>Bacteria</taxon>
        <taxon>Bacillati</taxon>
        <taxon>Actinomycetota</taxon>
        <taxon>Actinomycetes</taxon>
        <taxon>Micrococcales</taxon>
        <taxon>Dermacoccaceae</taxon>
        <taxon>Leekyejoonella</taxon>
    </lineage>
</organism>
<evidence type="ECO:0000313" key="1">
    <source>
        <dbReference type="EMBL" id="TWP33604.1"/>
    </source>
</evidence>
<reference evidence="1 2" key="2">
    <citation type="submission" date="2019-08" db="EMBL/GenBank/DDBJ databases">
        <title>Jejuicoccus antrihumi gen. nov., sp. nov., a new member of the family Dermacoccaceae isolated from a cave.</title>
        <authorList>
            <person name="Schumann P."/>
            <person name="Kim I.S."/>
        </authorList>
    </citation>
    <scope>NUCLEOTIDE SEQUENCE [LARGE SCALE GENOMIC DNA]</scope>
    <source>
        <strain evidence="1 2">C5-26</strain>
    </source>
</reference>
<gene>
    <name evidence="1" type="ORF">FGL98_20460</name>
</gene>
<dbReference type="AlphaFoldDB" id="A0A563DV80"/>
<protein>
    <submittedName>
        <fullName evidence="1">Uncharacterized protein</fullName>
    </submittedName>
</protein>
<keyword evidence="2" id="KW-1185">Reference proteome</keyword>
<dbReference type="RefSeq" id="WP_146319967.1">
    <property type="nucleotide sequence ID" value="NZ_VCQV01000038.1"/>
</dbReference>
<dbReference type="OrthoDB" id="4773162at2"/>
<name>A0A563DV80_9MICO</name>
<accession>A0A563DV80</accession>
<sequence length="214" mass="23340">MSVTAAESDDDGRLHAFGLSSELIHNALRRGASRAANRTSTALKSSPGTDIYHDGIEDFGRLLAPSGWRSVLVDQQPRLLHPDGTISFTIAAAKNVDHTNRLVPRTGRKGPSTRKALAAPQPLATLFEGTDFETSEEVVATARASELWLLIYERASHGGGLYLEFARPAEMSDGGSVNEWRERIPVQFLDIDGDLSAFEPPEDDADYDVPIEPR</sequence>
<dbReference type="EMBL" id="VCQV01000038">
    <property type="protein sequence ID" value="TWP33604.1"/>
    <property type="molecule type" value="Genomic_DNA"/>
</dbReference>
<comment type="caution">
    <text evidence="1">The sequence shown here is derived from an EMBL/GenBank/DDBJ whole genome shotgun (WGS) entry which is preliminary data.</text>
</comment>
<proteinExistence type="predicted"/>
<dbReference type="Proteomes" id="UP000320244">
    <property type="component" value="Unassembled WGS sequence"/>
</dbReference>
<evidence type="ECO:0000313" key="2">
    <source>
        <dbReference type="Proteomes" id="UP000320244"/>
    </source>
</evidence>
<reference evidence="1 2" key="1">
    <citation type="submission" date="2019-05" db="EMBL/GenBank/DDBJ databases">
        <authorList>
            <person name="Lee S.D."/>
        </authorList>
    </citation>
    <scope>NUCLEOTIDE SEQUENCE [LARGE SCALE GENOMIC DNA]</scope>
    <source>
        <strain evidence="1 2">C5-26</strain>
    </source>
</reference>